<gene>
    <name evidence="2" type="ORF">HINF_LOCUS12726</name>
    <name evidence="1" type="ORF">HINF_LOCUS17257</name>
</gene>
<name>A0AA86P3Q8_9EUKA</name>
<dbReference type="EMBL" id="CATOUU010000440">
    <property type="protein sequence ID" value="CAI9929612.1"/>
    <property type="molecule type" value="Genomic_DNA"/>
</dbReference>
<sequence length="100" mass="11728">MFLLLIIAGYFPAQKPEISQYLQTPSKTYTFSQQNWEMLSLSSEGQKVFLSIILLVILIVLNYDLVQGDLHCDYYQLIIILCQYIDVAMLYQQQVYHNLQ</sequence>
<organism evidence="1">
    <name type="scientific">Hexamita inflata</name>
    <dbReference type="NCBI Taxonomy" id="28002"/>
    <lineage>
        <taxon>Eukaryota</taxon>
        <taxon>Metamonada</taxon>
        <taxon>Diplomonadida</taxon>
        <taxon>Hexamitidae</taxon>
        <taxon>Hexamitinae</taxon>
        <taxon>Hexamita</taxon>
    </lineage>
</organism>
<comment type="caution">
    <text evidence="1">The sequence shown here is derived from an EMBL/GenBank/DDBJ whole genome shotgun (WGS) entry which is preliminary data.</text>
</comment>
<protein>
    <submittedName>
        <fullName evidence="2">Hypothetical_protein</fullName>
    </submittedName>
</protein>
<dbReference type="Proteomes" id="UP001642409">
    <property type="component" value="Unassembled WGS sequence"/>
</dbReference>
<reference evidence="1" key="1">
    <citation type="submission" date="2023-06" db="EMBL/GenBank/DDBJ databases">
        <authorList>
            <person name="Kurt Z."/>
        </authorList>
    </citation>
    <scope>NUCLEOTIDE SEQUENCE</scope>
</reference>
<dbReference type="EMBL" id="CAXDID020000029">
    <property type="protein sequence ID" value="CAL5992738.1"/>
    <property type="molecule type" value="Genomic_DNA"/>
</dbReference>
<accession>A0AA86P3Q8</accession>
<keyword evidence="3" id="KW-1185">Reference proteome</keyword>
<evidence type="ECO:0000313" key="3">
    <source>
        <dbReference type="Proteomes" id="UP001642409"/>
    </source>
</evidence>
<dbReference type="AlphaFoldDB" id="A0AA86P3Q8"/>
<evidence type="ECO:0000313" key="2">
    <source>
        <dbReference type="EMBL" id="CAL5992738.1"/>
    </source>
</evidence>
<evidence type="ECO:0000313" key="1">
    <source>
        <dbReference type="EMBL" id="CAI9929612.1"/>
    </source>
</evidence>
<reference evidence="2 3" key="2">
    <citation type="submission" date="2024-07" db="EMBL/GenBank/DDBJ databases">
        <authorList>
            <person name="Akdeniz Z."/>
        </authorList>
    </citation>
    <scope>NUCLEOTIDE SEQUENCE [LARGE SCALE GENOMIC DNA]</scope>
</reference>
<proteinExistence type="predicted"/>